<dbReference type="Pfam" id="PF06888">
    <property type="entry name" value="Put_Phosphatase"/>
    <property type="match status" value="1"/>
</dbReference>
<keyword evidence="10" id="KW-1185">Reference proteome</keyword>
<dbReference type="NCBIfam" id="TIGR01488">
    <property type="entry name" value="HAD-SF-IB"/>
    <property type="match status" value="1"/>
</dbReference>
<sequence>MLNMKGLTVFDFDHTIIQENSDTAVADLIKGGIPSHVKKLHKKDGWTAFMQGVFDILHHNEVNKNDISDVITKLKPVEGMTNLINDISTHFNYDVIIISDSNMYFINIWLENNGLKEYVLKVFSNPAVFSDGALKIQMYHIQDYCDFSTKNLCKGQILTDFLEMQKTNNIVYDKVMYIGDGSNDFCPILKLTDCDYAFVRHGYKCIDLVNKAKKGEIHDRFGISQSVKANVFVWKTGYDILKYMHQIENQQSQ</sequence>
<evidence type="ECO:0000256" key="8">
    <source>
        <dbReference type="PIRSR" id="PIRSR031051-3"/>
    </source>
</evidence>
<dbReference type="AlphaFoldDB" id="A0AAW1UIL3"/>
<feature type="binding site" evidence="7">
    <location>
        <position position="100"/>
    </location>
    <ligand>
        <name>substrate</name>
    </ligand>
</feature>
<comment type="cofactor">
    <cofactor evidence="1 8">
        <name>Mg(2+)</name>
        <dbReference type="ChEBI" id="CHEBI:18420"/>
    </cofactor>
</comment>
<organism evidence="9 10">
    <name type="scientific">Henosepilachna vigintioctopunctata</name>
    <dbReference type="NCBI Taxonomy" id="420089"/>
    <lineage>
        <taxon>Eukaryota</taxon>
        <taxon>Metazoa</taxon>
        <taxon>Ecdysozoa</taxon>
        <taxon>Arthropoda</taxon>
        <taxon>Hexapoda</taxon>
        <taxon>Insecta</taxon>
        <taxon>Pterygota</taxon>
        <taxon>Neoptera</taxon>
        <taxon>Endopterygota</taxon>
        <taxon>Coleoptera</taxon>
        <taxon>Polyphaga</taxon>
        <taxon>Cucujiformia</taxon>
        <taxon>Coccinelloidea</taxon>
        <taxon>Coccinellidae</taxon>
        <taxon>Epilachninae</taxon>
        <taxon>Epilachnini</taxon>
        <taxon>Henosepilachna</taxon>
    </lineage>
</organism>
<dbReference type="Gene3D" id="3.40.50.1000">
    <property type="entry name" value="HAD superfamily/HAD-like"/>
    <property type="match status" value="1"/>
</dbReference>
<comment type="similarity">
    <text evidence="2">Belongs to the HAD-like hydrolase superfamily. PHOSPHO family.</text>
</comment>
<dbReference type="GO" id="GO:0016791">
    <property type="term" value="F:phosphatase activity"/>
    <property type="evidence" value="ECO:0007669"/>
    <property type="project" value="InterPro"/>
</dbReference>
<evidence type="ECO:0000256" key="2">
    <source>
        <dbReference type="ARBA" id="ARBA00008541"/>
    </source>
</evidence>
<feature type="binding site" evidence="7">
    <location>
        <position position="22"/>
    </location>
    <ligand>
        <name>substrate</name>
    </ligand>
</feature>
<dbReference type="InterPro" id="IPR036412">
    <property type="entry name" value="HAD-like_sf"/>
</dbReference>
<evidence type="ECO:0000256" key="5">
    <source>
        <dbReference type="ARBA" id="ARBA00022842"/>
    </source>
</evidence>
<dbReference type="SUPFAM" id="SSF56784">
    <property type="entry name" value="HAD-like"/>
    <property type="match status" value="1"/>
</dbReference>
<proteinExistence type="inferred from homology"/>
<gene>
    <name evidence="9" type="ORF">WA026_006639</name>
</gene>
<feature type="binding site" evidence="8">
    <location>
        <position position="11"/>
    </location>
    <ligand>
        <name>Mg(2+)</name>
        <dbReference type="ChEBI" id="CHEBI:18420"/>
    </ligand>
</feature>
<dbReference type="InterPro" id="IPR016965">
    <property type="entry name" value="Pase_PHOSPHO-typ"/>
</dbReference>
<comment type="caution">
    <text evidence="9">The sequence shown here is derived from an EMBL/GenBank/DDBJ whole genome shotgun (WGS) entry which is preliminary data.</text>
</comment>
<evidence type="ECO:0000256" key="6">
    <source>
        <dbReference type="PIRSR" id="PIRSR031051-1"/>
    </source>
</evidence>
<keyword evidence="4" id="KW-0378">Hydrolase</keyword>
<name>A0AAW1UIL3_9CUCU</name>
<feature type="active site" description="Proton donor" evidence="6">
    <location>
        <position position="13"/>
    </location>
</feature>
<accession>A0AAW1UIL3</accession>
<keyword evidence="3 8" id="KW-0479">Metal-binding</keyword>
<dbReference type="PIRSF" id="PIRSF031051">
    <property type="entry name" value="PyrdxlP_Pase_PHOSPHO2"/>
    <property type="match status" value="1"/>
</dbReference>
<dbReference type="Proteomes" id="UP001431783">
    <property type="component" value="Unassembled WGS sequence"/>
</dbReference>
<evidence type="ECO:0000256" key="7">
    <source>
        <dbReference type="PIRSR" id="PIRSR031051-2"/>
    </source>
</evidence>
<keyword evidence="5 8" id="KW-0460">Magnesium</keyword>
<evidence type="ECO:0000256" key="4">
    <source>
        <dbReference type="ARBA" id="ARBA00022801"/>
    </source>
</evidence>
<evidence type="ECO:0000313" key="10">
    <source>
        <dbReference type="Proteomes" id="UP001431783"/>
    </source>
</evidence>
<feature type="binding site" evidence="8">
    <location>
        <position position="13"/>
    </location>
    <ligand>
        <name>Mg(2+)</name>
        <dbReference type="ChEBI" id="CHEBI:18420"/>
    </ligand>
</feature>
<evidence type="ECO:0000313" key="9">
    <source>
        <dbReference type="EMBL" id="KAK9879571.1"/>
    </source>
</evidence>
<feature type="binding site" evidence="8">
    <location>
        <position position="180"/>
    </location>
    <ligand>
        <name>Mg(2+)</name>
        <dbReference type="ChEBI" id="CHEBI:18420"/>
    </ligand>
</feature>
<feature type="active site" description="Nucleophile" evidence="6">
    <location>
        <position position="11"/>
    </location>
</feature>
<dbReference type="EMBL" id="JARQZJ010000062">
    <property type="protein sequence ID" value="KAK9879571.1"/>
    <property type="molecule type" value="Genomic_DNA"/>
</dbReference>
<reference evidence="9 10" key="1">
    <citation type="submission" date="2023-03" db="EMBL/GenBank/DDBJ databases">
        <title>Genome insight into feeding habits of ladybird beetles.</title>
        <authorList>
            <person name="Li H.-S."/>
            <person name="Huang Y.-H."/>
            <person name="Pang H."/>
        </authorList>
    </citation>
    <scope>NUCLEOTIDE SEQUENCE [LARGE SCALE GENOMIC DNA]</scope>
    <source>
        <strain evidence="9">SYSU_2023b</strain>
        <tissue evidence="9">Whole body</tissue>
    </source>
</reference>
<dbReference type="NCBIfam" id="TIGR01489">
    <property type="entry name" value="DKMTPPase-SF"/>
    <property type="match status" value="1"/>
</dbReference>
<evidence type="ECO:0008006" key="11">
    <source>
        <dbReference type="Google" id="ProtNLM"/>
    </source>
</evidence>
<evidence type="ECO:0000256" key="3">
    <source>
        <dbReference type="ARBA" id="ARBA00022723"/>
    </source>
</evidence>
<dbReference type="InterPro" id="IPR006384">
    <property type="entry name" value="HAD_hydro_PyrdxlP_Pase-like"/>
</dbReference>
<protein>
    <recommendedName>
        <fullName evidence="11">Phosphatase phospho2</fullName>
    </recommendedName>
</protein>
<dbReference type="GO" id="GO:0046872">
    <property type="term" value="F:metal ion binding"/>
    <property type="evidence" value="ECO:0007669"/>
    <property type="project" value="UniProtKB-KW"/>
</dbReference>
<dbReference type="PANTHER" id="PTHR20889">
    <property type="entry name" value="PHOSPHATASE, ORPHAN 1, 2"/>
    <property type="match status" value="1"/>
</dbReference>
<dbReference type="InterPro" id="IPR023214">
    <property type="entry name" value="HAD_sf"/>
</dbReference>
<evidence type="ECO:0000256" key="1">
    <source>
        <dbReference type="ARBA" id="ARBA00001946"/>
    </source>
</evidence>
<dbReference type="PANTHER" id="PTHR20889:SF12">
    <property type="entry name" value="LP01149P"/>
    <property type="match status" value="1"/>
</dbReference>